<dbReference type="GO" id="GO:0032259">
    <property type="term" value="P:methylation"/>
    <property type="evidence" value="ECO:0007669"/>
    <property type="project" value="UniProtKB-KW"/>
</dbReference>
<keyword evidence="1" id="KW-0489">Methyltransferase</keyword>
<sequence>MQELLRVVETYFEDKIKTHGATHFGVDFMTPTAQTGRFEQLVKVIDGDKAFSIIDYGSGYGALVEVLAARWTDFTYCGFDISKAMRVAGESLYASDARIHFVGDYAELEVADYSVASGIFNIKLDCDSDTWQQYAIEEVGRMAAVSKKGFAFNMLTSYSDPEHMRDDLYYGDPLLYFDYCKRNFSRNVALLHDYNGFDFTIIVRL</sequence>
<dbReference type="EMBL" id="BAABHJ010000004">
    <property type="protein sequence ID" value="GAA4604495.1"/>
    <property type="molecule type" value="Genomic_DNA"/>
</dbReference>
<keyword evidence="1" id="KW-0808">Transferase</keyword>
<dbReference type="Proteomes" id="UP001500212">
    <property type="component" value="Unassembled WGS sequence"/>
</dbReference>
<evidence type="ECO:0000313" key="2">
    <source>
        <dbReference type="Proteomes" id="UP001500212"/>
    </source>
</evidence>
<evidence type="ECO:0000313" key="1">
    <source>
        <dbReference type="EMBL" id="GAA4604495.1"/>
    </source>
</evidence>
<dbReference type="SUPFAM" id="SSF53335">
    <property type="entry name" value="S-adenosyl-L-methionine-dependent methyltransferases"/>
    <property type="match status" value="1"/>
</dbReference>
<organism evidence="1 2">
    <name type="scientific">Actinoallomurus liliacearum</name>
    <dbReference type="NCBI Taxonomy" id="1080073"/>
    <lineage>
        <taxon>Bacteria</taxon>
        <taxon>Bacillati</taxon>
        <taxon>Actinomycetota</taxon>
        <taxon>Actinomycetes</taxon>
        <taxon>Streptosporangiales</taxon>
        <taxon>Thermomonosporaceae</taxon>
        <taxon>Actinoallomurus</taxon>
    </lineage>
</organism>
<dbReference type="Gene3D" id="3.40.50.150">
    <property type="entry name" value="Vaccinia Virus protein VP39"/>
    <property type="match status" value="1"/>
</dbReference>
<comment type="caution">
    <text evidence="1">The sequence shown here is derived from an EMBL/GenBank/DDBJ whole genome shotgun (WGS) entry which is preliminary data.</text>
</comment>
<protein>
    <submittedName>
        <fullName evidence="1">Class I SAM-dependent methyltransferase</fullName>
    </submittedName>
</protein>
<dbReference type="InterPro" id="IPR029063">
    <property type="entry name" value="SAM-dependent_MTases_sf"/>
</dbReference>
<gene>
    <name evidence="1" type="ORF">GCM10023195_15320</name>
</gene>
<proteinExistence type="predicted"/>
<keyword evidence="2" id="KW-1185">Reference proteome</keyword>
<dbReference type="RefSeq" id="WP_345350513.1">
    <property type="nucleotide sequence ID" value="NZ_BAABHJ010000004.1"/>
</dbReference>
<name>A0ABP8TEM9_9ACTN</name>
<dbReference type="GO" id="GO:0008168">
    <property type="term" value="F:methyltransferase activity"/>
    <property type="evidence" value="ECO:0007669"/>
    <property type="project" value="UniProtKB-KW"/>
</dbReference>
<reference evidence="2" key="1">
    <citation type="journal article" date="2019" name="Int. J. Syst. Evol. Microbiol.">
        <title>The Global Catalogue of Microorganisms (GCM) 10K type strain sequencing project: providing services to taxonomists for standard genome sequencing and annotation.</title>
        <authorList>
            <consortium name="The Broad Institute Genomics Platform"/>
            <consortium name="The Broad Institute Genome Sequencing Center for Infectious Disease"/>
            <person name="Wu L."/>
            <person name="Ma J."/>
        </authorList>
    </citation>
    <scope>NUCLEOTIDE SEQUENCE [LARGE SCALE GENOMIC DNA]</scope>
    <source>
        <strain evidence="2">JCM 17938</strain>
    </source>
</reference>
<accession>A0ABP8TEM9</accession>